<dbReference type="Proteomes" id="UP000623172">
    <property type="component" value="Unassembled WGS sequence"/>
</dbReference>
<keyword evidence="2" id="KW-1185">Reference proteome</keyword>
<comment type="caution">
    <text evidence="1">The sequence shown here is derived from an EMBL/GenBank/DDBJ whole genome shotgun (WGS) entry which is preliminary data.</text>
</comment>
<gene>
    <name evidence="1" type="ORF">H8696_00635</name>
</gene>
<dbReference type="EMBL" id="JACRSR010000001">
    <property type="protein sequence ID" value="MBC8530352.1"/>
    <property type="molecule type" value="Genomic_DNA"/>
</dbReference>
<evidence type="ECO:0000313" key="2">
    <source>
        <dbReference type="Proteomes" id="UP000623172"/>
    </source>
</evidence>
<dbReference type="NCBIfam" id="TIGR04076">
    <property type="entry name" value="TIGR04076 family protein"/>
    <property type="match status" value="1"/>
</dbReference>
<reference evidence="1" key="1">
    <citation type="submission" date="2020-08" db="EMBL/GenBank/DDBJ databases">
        <title>Genome public.</title>
        <authorList>
            <person name="Liu C."/>
            <person name="Sun Q."/>
        </authorList>
    </citation>
    <scope>NUCLEOTIDE SEQUENCE</scope>
    <source>
        <strain evidence="1">NSJ-53</strain>
    </source>
</reference>
<protein>
    <submittedName>
        <fullName evidence="1">TIGR04076 family protein</fullName>
    </submittedName>
</protein>
<evidence type="ECO:0000313" key="1">
    <source>
        <dbReference type="EMBL" id="MBC8530352.1"/>
    </source>
</evidence>
<dbReference type="InterPro" id="IPR023811">
    <property type="entry name" value="CHP04076"/>
</dbReference>
<organism evidence="1 2">
    <name type="scientific">Gehongia tenuis</name>
    <dbReference type="NCBI Taxonomy" id="2763655"/>
    <lineage>
        <taxon>Bacteria</taxon>
        <taxon>Bacillati</taxon>
        <taxon>Bacillota</taxon>
        <taxon>Clostridia</taxon>
        <taxon>Christensenellales</taxon>
        <taxon>Christensenellaceae</taxon>
        <taxon>Gehongia</taxon>
    </lineage>
</organism>
<dbReference type="RefSeq" id="WP_407926358.1">
    <property type="nucleotide sequence ID" value="NZ_JACRSR010000001.1"/>
</dbReference>
<dbReference type="AlphaFoldDB" id="A0A926D2W4"/>
<name>A0A926D2W4_9FIRM</name>
<sequence>MQHKVKITVLRRELFKDLQETYLANPQSGKCPFFEEGQEFMVTRENYNRMLEGRFCAEAWDCVSRYIYAALQGGSIMEGWTADEKVMIACCNDGTRPVIFKLERIDEEV</sequence>
<proteinExistence type="predicted"/>
<accession>A0A926D2W4</accession>